<dbReference type="PANTHER" id="PTHR42085:SF2">
    <property type="entry name" value="F-BOX DOMAIN-CONTAINING PROTEIN"/>
    <property type="match status" value="1"/>
</dbReference>
<evidence type="ECO:0008006" key="4">
    <source>
        <dbReference type="Google" id="ProtNLM"/>
    </source>
</evidence>
<dbReference type="Proteomes" id="UP000799302">
    <property type="component" value="Unassembled WGS sequence"/>
</dbReference>
<evidence type="ECO:0000256" key="1">
    <source>
        <dbReference type="SAM" id="MobiDB-lite"/>
    </source>
</evidence>
<feature type="compositionally biased region" description="Basic and acidic residues" evidence="1">
    <location>
        <begin position="419"/>
        <end position="439"/>
    </location>
</feature>
<protein>
    <recommendedName>
        <fullName evidence="4">F-box domain-containing protein</fullName>
    </recommendedName>
</protein>
<gene>
    <name evidence="2" type="ORF">BT63DRAFT_454075</name>
</gene>
<feature type="region of interest" description="Disordered" evidence="1">
    <location>
        <begin position="111"/>
        <end position="172"/>
    </location>
</feature>
<feature type="compositionally biased region" description="Polar residues" evidence="1">
    <location>
        <begin position="120"/>
        <end position="149"/>
    </location>
</feature>
<name>A0A6A6UEN7_9PEZI</name>
<evidence type="ECO:0000313" key="3">
    <source>
        <dbReference type="Proteomes" id="UP000799302"/>
    </source>
</evidence>
<dbReference type="OrthoDB" id="5372935at2759"/>
<feature type="region of interest" description="Disordered" evidence="1">
    <location>
        <begin position="414"/>
        <end position="439"/>
    </location>
</feature>
<sequence length="439" mass="51200">MFYALSHSVTIEFLHHVKIILPLQPLQPQQHQHPHFVALTALGNLIHVVWNVGVLTHHRRRYFDYHRQGSSYFPSQLELPIVIFTITIMDTLERIQELILADNLQARDENEVESDVKDTPSINHASNSNLEAQDSTDNAEIVETSTVDSTAEEDLTDDSEATDDEGNPIRIKRVPKPFPLSLPGGPFPFMKLPGEIRNLVYEELFVTDKLCFCCTHFLDSNYKHGKLKYAIQFLRVSKKIHEEASSVLYGRNTMFFDNELHYNCMVIHRYNKLIKKVRTPDFLNARTQDVAWPSLQLLLLLPNVRHFEVKFPHFGGTWEKKWVKSKLRPTWNAIIYMLQKAPRSRQDFPQKFVDQLATASRYGHLLFTFEADRMGGTKVTLSYYGLEDLTILCPHIKWAEQHYDRYPQDKLGARASYRTPKEFSSDDRKKYRESQEQDY</sequence>
<evidence type="ECO:0000313" key="2">
    <source>
        <dbReference type="EMBL" id="KAF2669893.1"/>
    </source>
</evidence>
<organism evidence="2 3">
    <name type="scientific">Microthyrium microscopicum</name>
    <dbReference type="NCBI Taxonomy" id="703497"/>
    <lineage>
        <taxon>Eukaryota</taxon>
        <taxon>Fungi</taxon>
        <taxon>Dikarya</taxon>
        <taxon>Ascomycota</taxon>
        <taxon>Pezizomycotina</taxon>
        <taxon>Dothideomycetes</taxon>
        <taxon>Dothideomycetes incertae sedis</taxon>
        <taxon>Microthyriales</taxon>
        <taxon>Microthyriaceae</taxon>
        <taxon>Microthyrium</taxon>
    </lineage>
</organism>
<feature type="compositionally biased region" description="Acidic residues" evidence="1">
    <location>
        <begin position="150"/>
        <end position="166"/>
    </location>
</feature>
<dbReference type="InterPro" id="IPR038883">
    <property type="entry name" value="AN11006-like"/>
</dbReference>
<proteinExistence type="predicted"/>
<reference evidence="2" key="1">
    <citation type="journal article" date="2020" name="Stud. Mycol.">
        <title>101 Dothideomycetes genomes: a test case for predicting lifestyles and emergence of pathogens.</title>
        <authorList>
            <person name="Haridas S."/>
            <person name="Albert R."/>
            <person name="Binder M."/>
            <person name="Bloem J."/>
            <person name="Labutti K."/>
            <person name="Salamov A."/>
            <person name="Andreopoulos B."/>
            <person name="Baker S."/>
            <person name="Barry K."/>
            <person name="Bills G."/>
            <person name="Bluhm B."/>
            <person name="Cannon C."/>
            <person name="Castanera R."/>
            <person name="Culley D."/>
            <person name="Daum C."/>
            <person name="Ezra D."/>
            <person name="Gonzalez J."/>
            <person name="Henrissat B."/>
            <person name="Kuo A."/>
            <person name="Liang C."/>
            <person name="Lipzen A."/>
            <person name="Lutzoni F."/>
            <person name="Magnuson J."/>
            <person name="Mondo S."/>
            <person name="Nolan M."/>
            <person name="Ohm R."/>
            <person name="Pangilinan J."/>
            <person name="Park H.-J."/>
            <person name="Ramirez L."/>
            <person name="Alfaro M."/>
            <person name="Sun H."/>
            <person name="Tritt A."/>
            <person name="Yoshinaga Y."/>
            <person name="Zwiers L.-H."/>
            <person name="Turgeon B."/>
            <person name="Goodwin S."/>
            <person name="Spatafora J."/>
            <person name="Crous P."/>
            <person name="Grigoriev I."/>
        </authorList>
    </citation>
    <scope>NUCLEOTIDE SEQUENCE</scope>
    <source>
        <strain evidence="2">CBS 115976</strain>
    </source>
</reference>
<dbReference type="EMBL" id="MU004234">
    <property type="protein sequence ID" value="KAF2669893.1"/>
    <property type="molecule type" value="Genomic_DNA"/>
</dbReference>
<dbReference type="AlphaFoldDB" id="A0A6A6UEN7"/>
<dbReference type="PANTHER" id="PTHR42085">
    <property type="entry name" value="F-BOX DOMAIN-CONTAINING PROTEIN"/>
    <property type="match status" value="1"/>
</dbReference>
<keyword evidence="3" id="KW-1185">Reference proteome</keyword>
<accession>A0A6A6UEN7</accession>